<dbReference type="InterPro" id="IPR051619">
    <property type="entry name" value="TypeII_TA_RNase_PINc/VapC"/>
</dbReference>
<protein>
    <submittedName>
        <fullName evidence="3">Putative nucleic acid-binding protein</fullName>
    </submittedName>
</protein>
<dbReference type="EMBL" id="JACHWZ010000001">
    <property type="protein sequence ID" value="MBB3059423.1"/>
    <property type="molecule type" value="Genomic_DNA"/>
</dbReference>
<evidence type="ECO:0000313" key="3">
    <source>
        <dbReference type="EMBL" id="MBB3059423.1"/>
    </source>
</evidence>
<dbReference type="AlphaFoldDB" id="A0A7W4W973"/>
<dbReference type="Proteomes" id="UP000535937">
    <property type="component" value="Unassembled WGS sequence"/>
</dbReference>
<gene>
    <name evidence="3" type="ORF">FHS09_000224</name>
</gene>
<keyword evidence="4" id="KW-1185">Reference proteome</keyword>
<dbReference type="SUPFAM" id="SSF88723">
    <property type="entry name" value="PIN domain-like"/>
    <property type="match status" value="1"/>
</dbReference>
<organism evidence="3 4">
    <name type="scientific">Microbulbifer rhizosphaerae</name>
    <dbReference type="NCBI Taxonomy" id="1562603"/>
    <lineage>
        <taxon>Bacteria</taxon>
        <taxon>Pseudomonadati</taxon>
        <taxon>Pseudomonadota</taxon>
        <taxon>Gammaproteobacteria</taxon>
        <taxon>Cellvibrionales</taxon>
        <taxon>Microbulbiferaceae</taxon>
        <taxon>Microbulbifer</taxon>
    </lineage>
</organism>
<evidence type="ECO:0000259" key="2">
    <source>
        <dbReference type="Pfam" id="PF01850"/>
    </source>
</evidence>
<accession>A0A7W4W973</accession>
<dbReference type="InterPro" id="IPR044153">
    <property type="entry name" value="PIN_Pae0151-like"/>
</dbReference>
<keyword evidence="1" id="KW-0460">Magnesium</keyword>
<name>A0A7W4W973_9GAMM</name>
<dbReference type="Pfam" id="PF01850">
    <property type="entry name" value="PIN"/>
    <property type="match status" value="1"/>
</dbReference>
<reference evidence="3 4" key="1">
    <citation type="submission" date="2020-08" db="EMBL/GenBank/DDBJ databases">
        <title>Genomic Encyclopedia of Type Strains, Phase III (KMG-III): the genomes of soil and plant-associated and newly described type strains.</title>
        <authorList>
            <person name="Whitman W."/>
        </authorList>
    </citation>
    <scope>NUCLEOTIDE SEQUENCE [LARGE SCALE GENOMIC DNA]</scope>
    <source>
        <strain evidence="3 4">CECT 8799</strain>
    </source>
</reference>
<evidence type="ECO:0000313" key="4">
    <source>
        <dbReference type="Proteomes" id="UP000535937"/>
    </source>
</evidence>
<sequence>MNIIVDTSIVLAVALEEPEKTAIVEHTSGADISAPEVLTFEIGNALSAMCRRRQLSPEQVLAVHTVTQQIPIRLLSIDITGALNIALKFNIYAYDAYFLECAHTHGHPLMTLDRRMREVAAEMGIEVLE</sequence>
<comment type="caution">
    <text evidence="3">The sequence shown here is derived from an EMBL/GenBank/DDBJ whole genome shotgun (WGS) entry which is preliminary data.</text>
</comment>
<dbReference type="InterPro" id="IPR029060">
    <property type="entry name" value="PIN-like_dom_sf"/>
</dbReference>
<dbReference type="PANTHER" id="PTHR35901:SF1">
    <property type="entry name" value="EXONUCLEASE VAPC9"/>
    <property type="match status" value="1"/>
</dbReference>
<dbReference type="RefSeq" id="WP_183455795.1">
    <property type="nucleotide sequence ID" value="NZ_JACHWZ010000001.1"/>
</dbReference>
<evidence type="ECO:0000256" key="1">
    <source>
        <dbReference type="ARBA" id="ARBA00022842"/>
    </source>
</evidence>
<feature type="domain" description="PIN" evidence="2">
    <location>
        <begin position="3"/>
        <end position="121"/>
    </location>
</feature>
<proteinExistence type="predicted"/>
<dbReference type="Gene3D" id="3.40.50.1010">
    <property type="entry name" value="5'-nuclease"/>
    <property type="match status" value="1"/>
</dbReference>
<dbReference type="CDD" id="cd09873">
    <property type="entry name" value="PIN_Pae0151-like"/>
    <property type="match status" value="1"/>
</dbReference>
<dbReference type="InterPro" id="IPR002716">
    <property type="entry name" value="PIN_dom"/>
</dbReference>
<dbReference type="PANTHER" id="PTHR35901">
    <property type="entry name" value="RIBONUCLEASE VAPC3"/>
    <property type="match status" value="1"/>
</dbReference>